<keyword evidence="2" id="KW-1185">Reference proteome</keyword>
<reference evidence="1" key="1">
    <citation type="submission" date="2022-08" db="EMBL/GenBank/DDBJ databases">
        <title>Genome Sequence of Fusarium decemcellulare.</title>
        <authorList>
            <person name="Buettner E."/>
        </authorList>
    </citation>
    <scope>NUCLEOTIDE SEQUENCE</scope>
    <source>
        <strain evidence="1">Babe19</strain>
    </source>
</reference>
<dbReference type="EMBL" id="JANRMS010000238">
    <property type="protein sequence ID" value="KAJ3543573.1"/>
    <property type="molecule type" value="Genomic_DNA"/>
</dbReference>
<gene>
    <name evidence="1" type="ORF">NM208_g3509</name>
</gene>
<organism evidence="1 2">
    <name type="scientific">Fusarium decemcellulare</name>
    <dbReference type="NCBI Taxonomy" id="57161"/>
    <lineage>
        <taxon>Eukaryota</taxon>
        <taxon>Fungi</taxon>
        <taxon>Dikarya</taxon>
        <taxon>Ascomycota</taxon>
        <taxon>Pezizomycotina</taxon>
        <taxon>Sordariomycetes</taxon>
        <taxon>Hypocreomycetidae</taxon>
        <taxon>Hypocreales</taxon>
        <taxon>Nectriaceae</taxon>
        <taxon>Fusarium</taxon>
        <taxon>Fusarium decemcellulare species complex</taxon>
    </lineage>
</organism>
<evidence type="ECO:0000313" key="2">
    <source>
        <dbReference type="Proteomes" id="UP001148629"/>
    </source>
</evidence>
<protein>
    <submittedName>
        <fullName evidence="1">Uncharacterized protein</fullName>
    </submittedName>
</protein>
<sequence length="484" mass="54975">MLDLAQLRYETVADQSQNRRLYDHVWNAVLPKDTENETATLLYNTQFDLLFMLMDRKHLAESCAVNKAMIQEKAKAILDKMRDKLDTTDLELTWSMYQLKHWSNSDIPFDLNGISQTENIFQMLEQRGFQINEKDPRFALALAIKYKNDPERSSKILLDALHKAHEKDDGGEQRLLHRALFMFASERGDLETSILHFDEMIRLNYALAARSSISSVPPEAQLHMETLGNIIIADLVIRQYSQRYLSVPGNATPGTSQPPTAASEEHKSLTRSRLSRALHLALDNNFEDLQCRTHLALGANEALLEACPNAGWAHFVRAASLGDQVNIRNKERFAFGTDLAHGRLMTMLMTAWQFKTASRARDEISDHVAMALGNSWSMAQVRAFLDLTYDGVGIAGARVDHSFFQDPPLNRYFEEAQHILLGQAVEPGSFLFWRNDGSGWAVDGEAASEATMHAFLVCSMRQNPQNWQGYQNVELPERFRTLEL</sequence>
<proteinExistence type="predicted"/>
<dbReference type="Proteomes" id="UP001148629">
    <property type="component" value="Unassembled WGS sequence"/>
</dbReference>
<evidence type="ECO:0000313" key="1">
    <source>
        <dbReference type="EMBL" id="KAJ3543573.1"/>
    </source>
</evidence>
<comment type="caution">
    <text evidence="1">The sequence shown here is derived from an EMBL/GenBank/DDBJ whole genome shotgun (WGS) entry which is preliminary data.</text>
</comment>
<accession>A0ACC1SP51</accession>
<name>A0ACC1SP51_9HYPO</name>